<comment type="caution">
    <text evidence="1">The sequence shown here is derived from an EMBL/GenBank/DDBJ whole genome shotgun (WGS) entry which is preliminary data.</text>
</comment>
<organism evidence="1">
    <name type="scientific">human gut metagenome</name>
    <dbReference type="NCBI Taxonomy" id="408170"/>
    <lineage>
        <taxon>unclassified sequences</taxon>
        <taxon>metagenomes</taxon>
        <taxon>organismal metagenomes</taxon>
    </lineage>
</organism>
<accession>K1TU69</accession>
<name>K1TU69_9ZZZZ</name>
<gene>
    <name evidence="1" type="ORF">OBE_02424</name>
</gene>
<protein>
    <submittedName>
        <fullName evidence="1">Uncharacterized protein</fullName>
    </submittedName>
</protein>
<reference evidence="1" key="1">
    <citation type="journal article" date="2013" name="Environ. Microbiol.">
        <title>Microbiota from the distal guts of lean and obese adolescents exhibit partial functional redundancy besides clear differences in community structure.</title>
        <authorList>
            <person name="Ferrer M."/>
            <person name="Ruiz A."/>
            <person name="Lanza F."/>
            <person name="Haange S.B."/>
            <person name="Oberbach A."/>
            <person name="Till H."/>
            <person name="Bargiela R."/>
            <person name="Campoy C."/>
            <person name="Segura M.T."/>
            <person name="Richter M."/>
            <person name="von Bergen M."/>
            <person name="Seifert J."/>
            <person name="Suarez A."/>
        </authorList>
    </citation>
    <scope>NUCLEOTIDE SEQUENCE</scope>
</reference>
<feature type="non-terminal residue" evidence="1">
    <location>
        <position position="40"/>
    </location>
</feature>
<dbReference type="EMBL" id="AJWZ01001580">
    <property type="protein sequence ID" value="EKC73368.1"/>
    <property type="molecule type" value="Genomic_DNA"/>
</dbReference>
<evidence type="ECO:0000313" key="1">
    <source>
        <dbReference type="EMBL" id="EKC73368.1"/>
    </source>
</evidence>
<sequence>MCCIGSPKEYNEPRFSDFAEVISTSMRQLLPYEGHMCGIA</sequence>
<proteinExistence type="predicted"/>
<dbReference type="AlphaFoldDB" id="K1TU69"/>